<evidence type="ECO:0000259" key="8">
    <source>
        <dbReference type="PROSITE" id="PS50850"/>
    </source>
</evidence>
<keyword evidence="10" id="KW-1185">Reference proteome</keyword>
<evidence type="ECO:0000256" key="3">
    <source>
        <dbReference type="ARBA" id="ARBA00022475"/>
    </source>
</evidence>
<keyword evidence="3" id="KW-1003">Cell membrane</keyword>
<feature type="transmembrane region" description="Helical" evidence="7">
    <location>
        <begin position="168"/>
        <end position="189"/>
    </location>
</feature>
<dbReference type="Proteomes" id="UP001596087">
    <property type="component" value="Unassembled WGS sequence"/>
</dbReference>
<dbReference type="EMBL" id="JBHSKD010000027">
    <property type="protein sequence ID" value="MFC5178967.1"/>
    <property type="molecule type" value="Genomic_DNA"/>
</dbReference>
<name>A0ABW0BQ45_9ACTN</name>
<feature type="transmembrane region" description="Helical" evidence="7">
    <location>
        <begin position="46"/>
        <end position="67"/>
    </location>
</feature>
<evidence type="ECO:0000256" key="6">
    <source>
        <dbReference type="ARBA" id="ARBA00023136"/>
    </source>
</evidence>
<evidence type="ECO:0000313" key="9">
    <source>
        <dbReference type="EMBL" id="MFC5178967.1"/>
    </source>
</evidence>
<feature type="transmembrane region" description="Helical" evidence="7">
    <location>
        <begin position="215"/>
        <end position="238"/>
    </location>
</feature>
<feature type="transmembrane region" description="Helical" evidence="7">
    <location>
        <begin position="20"/>
        <end position="40"/>
    </location>
</feature>
<reference evidence="10" key="1">
    <citation type="journal article" date="2019" name="Int. J. Syst. Evol. Microbiol.">
        <title>The Global Catalogue of Microorganisms (GCM) 10K type strain sequencing project: providing services to taxonomists for standard genome sequencing and annotation.</title>
        <authorList>
            <consortium name="The Broad Institute Genomics Platform"/>
            <consortium name="The Broad Institute Genome Sequencing Center for Infectious Disease"/>
            <person name="Wu L."/>
            <person name="Ma J."/>
        </authorList>
    </citation>
    <scope>NUCLEOTIDE SEQUENCE [LARGE SCALE GENOMIC DNA]</scope>
    <source>
        <strain evidence="10">DFY41</strain>
    </source>
</reference>
<protein>
    <submittedName>
        <fullName evidence="9">MFS transporter</fullName>
    </submittedName>
</protein>
<comment type="subcellular location">
    <subcellularLocation>
        <location evidence="1">Cell membrane</location>
        <topology evidence="1">Multi-pass membrane protein</topology>
    </subcellularLocation>
</comment>
<keyword evidence="2" id="KW-0813">Transport</keyword>
<dbReference type="PRINTS" id="PR01035">
    <property type="entry name" value="TCRTETA"/>
</dbReference>
<gene>
    <name evidence="9" type="ORF">ACFPGP_19955</name>
</gene>
<proteinExistence type="predicted"/>
<dbReference type="InterPro" id="IPR001958">
    <property type="entry name" value="Tet-R_TetA/multi-R_MdtG-like"/>
</dbReference>
<feature type="transmembrane region" description="Helical" evidence="7">
    <location>
        <begin position="137"/>
        <end position="162"/>
    </location>
</feature>
<dbReference type="InterPro" id="IPR011701">
    <property type="entry name" value="MFS"/>
</dbReference>
<evidence type="ECO:0000256" key="2">
    <source>
        <dbReference type="ARBA" id="ARBA00022448"/>
    </source>
</evidence>
<feature type="domain" description="Major facilitator superfamily (MFS) profile" evidence="8">
    <location>
        <begin position="1"/>
        <end position="400"/>
    </location>
</feature>
<dbReference type="PANTHER" id="PTHR23517:SF2">
    <property type="entry name" value="MULTIDRUG RESISTANCE PROTEIN MDTH"/>
    <property type="match status" value="1"/>
</dbReference>
<evidence type="ECO:0000256" key="4">
    <source>
        <dbReference type="ARBA" id="ARBA00022692"/>
    </source>
</evidence>
<dbReference type="SUPFAM" id="SSF103473">
    <property type="entry name" value="MFS general substrate transporter"/>
    <property type="match status" value="1"/>
</dbReference>
<keyword evidence="6 7" id="KW-0472">Membrane</keyword>
<comment type="caution">
    <text evidence="9">The sequence shown here is derived from an EMBL/GenBank/DDBJ whole genome shotgun (WGS) entry which is preliminary data.</text>
</comment>
<organism evidence="9 10">
    <name type="scientific">Nocardioides taihuensis</name>
    <dbReference type="NCBI Taxonomy" id="1835606"/>
    <lineage>
        <taxon>Bacteria</taxon>
        <taxon>Bacillati</taxon>
        <taxon>Actinomycetota</taxon>
        <taxon>Actinomycetes</taxon>
        <taxon>Propionibacteriales</taxon>
        <taxon>Nocardioidaceae</taxon>
        <taxon>Nocardioides</taxon>
    </lineage>
</organism>
<evidence type="ECO:0000256" key="1">
    <source>
        <dbReference type="ARBA" id="ARBA00004651"/>
    </source>
</evidence>
<evidence type="ECO:0000256" key="7">
    <source>
        <dbReference type="SAM" id="Phobius"/>
    </source>
</evidence>
<dbReference type="Pfam" id="PF07690">
    <property type="entry name" value="MFS_1"/>
    <property type="match status" value="1"/>
</dbReference>
<feature type="transmembrane region" description="Helical" evidence="7">
    <location>
        <begin position="244"/>
        <end position="263"/>
    </location>
</feature>
<accession>A0ABW0BQ45</accession>
<dbReference type="PROSITE" id="PS50850">
    <property type="entry name" value="MFS"/>
    <property type="match status" value="1"/>
</dbReference>
<dbReference type="InterPro" id="IPR020846">
    <property type="entry name" value="MFS_dom"/>
</dbReference>
<feature type="transmembrane region" description="Helical" evidence="7">
    <location>
        <begin position="300"/>
        <end position="318"/>
    </location>
</feature>
<dbReference type="Gene3D" id="1.20.1250.20">
    <property type="entry name" value="MFS general substrate transporter like domains"/>
    <property type="match status" value="1"/>
</dbReference>
<evidence type="ECO:0000313" key="10">
    <source>
        <dbReference type="Proteomes" id="UP001596087"/>
    </source>
</evidence>
<keyword evidence="5 7" id="KW-1133">Transmembrane helix</keyword>
<dbReference type="RefSeq" id="WP_378592780.1">
    <property type="nucleotide sequence ID" value="NZ_JBHSKD010000027.1"/>
</dbReference>
<dbReference type="InterPro" id="IPR050171">
    <property type="entry name" value="MFS_Transporters"/>
</dbReference>
<keyword evidence="4 7" id="KW-0812">Transmembrane</keyword>
<dbReference type="PANTHER" id="PTHR23517">
    <property type="entry name" value="RESISTANCE PROTEIN MDTM, PUTATIVE-RELATED-RELATED"/>
    <property type="match status" value="1"/>
</dbReference>
<dbReference type="InterPro" id="IPR036259">
    <property type="entry name" value="MFS_trans_sf"/>
</dbReference>
<sequence>MLQRLGFPSLGSHRRFVTAIGVDAVGSGVFMPVSMLYFLAVTPLSLVQVGAAISAASLVALPAGPAIGALVDRLGAKRVLLAGNAMQAAGFVAYLFVESFAAVLVWTVLVTVGRTAFWGSYGNIVAAIAQPGERERWFGFLGALRNVGFALGGLASGVAIAIGTDLAFATVVAVNAASYVLAFCLLLAVPDVHPAGHAHLPGTWATVLRDRPYRLLVVAQVGYSLPMMVLNFALPVYVVTLLGLPGWITGVVFTVNCAMVGLGQGLVVTGLTGRLRYRVLLAAQAAFAASYLVFLGAASLPVVLASVVVVLGTVVYTLDELMGGPVLGALAADASPEHLRGRYLSMIQLAWNLSSTVAPLLFAWLLGAGTSPLWLVMLVVAAAASLVAVRLGSVLAQAGQPVTNRAEPVAA</sequence>
<evidence type="ECO:0000256" key="5">
    <source>
        <dbReference type="ARBA" id="ARBA00022989"/>
    </source>
</evidence>